<dbReference type="GO" id="GO:0016787">
    <property type="term" value="F:hydrolase activity"/>
    <property type="evidence" value="ECO:0007669"/>
    <property type="project" value="UniProtKB-KW"/>
</dbReference>
<gene>
    <name evidence="2" type="ORF">FC07_GL000111</name>
</gene>
<dbReference type="InterPro" id="IPR051540">
    <property type="entry name" value="S-2-haloacid_dehalogenase"/>
</dbReference>
<protein>
    <submittedName>
        <fullName evidence="2">Uncharacterized protein</fullName>
    </submittedName>
</protein>
<dbReference type="SUPFAM" id="SSF56784">
    <property type="entry name" value="HAD-like"/>
    <property type="match status" value="1"/>
</dbReference>
<dbReference type="InterPro" id="IPR023198">
    <property type="entry name" value="PGP-like_dom2"/>
</dbReference>
<dbReference type="Gene3D" id="3.40.50.1000">
    <property type="entry name" value="HAD superfamily/HAD-like"/>
    <property type="match status" value="1"/>
</dbReference>
<name>A0A0R1GN57_9LACO</name>
<dbReference type="InterPro" id="IPR006439">
    <property type="entry name" value="HAD-SF_hydro_IA"/>
</dbReference>
<dbReference type="EMBL" id="AZDA01000079">
    <property type="protein sequence ID" value="KRK35384.1"/>
    <property type="molecule type" value="Genomic_DNA"/>
</dbReference>
<keyword evidence="3" id="KW-1185">Reference proteome</keyword>
<dbReference type="Pfam" id="PF13419">
    <property type="entry name" value="HAD_2"/>
    <property type="match status" value="1"/>
</dbReference>
<dbReference type="PANTHER" id="PTHR43316:SF3">
    <property type="entry name" value="HALOACID DEHALOGENASE, TYPE II (AFU_ORTHOLOGUE AFUA_2G07750)-RELATED"/>
    <property type="match status" value="1"/>
</dbReference>
<proteinExistence type="predicted"/>
<accession>A0A0R1GN57</accession>
<organism evidence="2 3">
    <name type="scientific">Loigolactobacillus bifermentans DSM 20003</name>
    <dbReference type="NCBI Taxonomy" id="1423726"/>
    <lineage>
        <taxon>Bacteria</taxon>
        <taxon>Bacillati</taxon>
        <taxon>Bacillota</taxon>
        <taxon>Bacilli</taxon>
        <taxon>Lactobacillales</taxon>
        <taxon>Lactobacillaceae</taxon>
        <taxon>Loigolactobacillus</taxon>
    </lineage>
</organism>
<dbReference type="InterPro" id="IPR036412">
    <property type="entry name" value="HAD-like_sf"/>
</dbReference>
<evidence type="ECO:0000256" key="1">
    <source>
        <dbReference type="ARBA" id="ARBA00022801"/>
    </source>
</evidence>
<sequence>MAKWISFDLYDTLFDRTGLFDCVEAIANEIDGVDAKEARTTFADYIADPGNVIPYVDYDLVLRDALIALDYHFGIKDRAFKRNYFHLIAALQNLPLFPDVEHTLKTLINRDYNIAIMANTADDIVMAHTTKLNLPVTLCTSEMVQTYKPDIRFFDTLQRELQFEPDHIHVAANYQTDILPALEMGWTAIWINRHDDPVPDTVEPQHQVKSLKGILEFAK</sequence>
<keyword evidence="1" id="KW-0378">Hydrolase</keyword>
<dbReference type="Proteomes" id="UP000051461">
    <property type="component" value="Unassembled WGS sequence"/>
</dbReference>
<dbReference type="InterPro" id="IPR041492">
    <property type="entry name" value="HAD_2"/>
</dbReference>
<dbReference type="PATRIC" id="fig|1423726.3.peg.119"/>
<dbReference type="Gene3D" id="1.10.150.240">
    <property type="entry name" value="Putative phosphatase, domain 2"/>
    <property type="match status" value="1"/>
</dbReference>
<reference evidence="2 3" key="1">
    <citation type="journal article" date="2015" name="Genome Announc.">
        <title>Expanding the biotechnology potential of lactobacilli through comparative genomics of 213 strains and associated genera.</title>
        <authorList>
            <person name="Sun Z."/>
            <person name="Harris H.M."/>
            <person name="McCann A."/>
            <person name="Guo C."/>
            <person name="Argimon S."/>
            <person name="Zhang W."/>
            <person name="Yang X."/>
            <person name="Jeffery I.B."/>
            <person name="Cooney J.C."/>
            <person name="Kagawa T.F."/>
            <person name="Liu W."/>
            <person name="Song Y."/>
            <person name="Salvetti E."/>
            <person name="Wrobel A."/>
            <person name="Rasinkangas P."/>
            <person name="Parkhill J."/>
            <person name="Rea M.C."/>
            <person name="O'Sullivan O."/>
            <person name="Ritari J."/>
            <person name="Douillard F.P."/>
            <person name="Paul Ross R."/>
            <person name="Yang R."/>
            <person name="Briner A.E."/>
            <person name="Felis G.E."/>
            <person name="de Vos W.M."/>
            <person name="Barrangou R."/>
            <person name="Klaenhammer T.R."/>
            <person name="Caufield P.W."/>
            <person name="Cui Y."/>
            <person name="Zhang H."/>
            <person name="O'Toole P.W."/>
        </authorList>
    </citation>
    <scope>NUCLEOTIDE SEQUENCE [LARGE SCALE GENOMIC DNA]</scope>
    <source>
        <strain evidence="2 3">DSM 20003</strain>
    </source>
</reference>
<dbReference type="OrthoDB" id="264363at2"/>
<dbReference type="RefSeq" id="WP_057904697.1">
    <property type="nucleotide sequence ID" value="NZ_AZDA01000079.1"/>
</dbReference>
<evidence type="ECO:0000313" key="2">
    <source>
        <dbReference type="EMBL" id="KRK35384.1"/>
    </source>
</evidence>
<dbReference type="AlphaFoldDB" id="A0A0R1GN57"/>
<dbReference type="PANTHER" id="PTHR43316">
    <property type="entry name" value="HYDROLASE, HALOACID DELAHOGENASE-RELATED"/>
    <property type="match status" value="1"/>
</dbReference>
<dbReference type="STRING" id="1423726.FC07_GL000111"/>
<dbReference type="PRINTS" id="PR00413">
    <property type="entry name" value="HADHALOGNASE"/>
</dbReference>
<dbReference type="InterPro" id="IPR023214">
    <property type="entry name" value="HAD_sf"/>
</dbReference>
<evidence type="ECO:0000313" key="3">
    <source>
        <dbReference type="Proteomes" id="UP000051461"/>
    </source>
</evidence>
<comment type="caution">
    <text evidence="2">The sequence shown here is derived from an EMBL/GenBank/DDBJ whole genome shotgun (WGS) entry which is preliminary data.</text>
</comment>